<gene>
    <name evidence="3" type="ORF">F8388_015919</name>
</gene>
<feature type="signal peptide" evidence="1">
    <location>
        <begin position="1"/>
        <end position="28"/>
    </location>
</feature>
<accession>A0A7J6EEP4</accession>
<comment type="caution">
    <text evidence="3">The sequence shown here is derived from an EMBL/GenBank/DDBJ whole genome shotgun (WGS) entry which is preliminary data.</text>
</comment>
<sequence length="126" mass="14288">MTSWCYTICPFVLSLRLLTSFRLPPIQASSSSNAVFSSEALIQIYQPCKIVEGQRYSKRLNEKQNTALLKVTCQRPKDREQDNANCSVLMKCSNHNAFDQDPYAKEFGIRISEKLASVEARILPTP</sequence>
<dbReference type="Proteomes" id="UP000525078">
    <property type="component" value="Unassembled WGS sequence"/>
</dbReference>
<dbReference type="Pfam" id="PF16488">
    <property type="entry name" value="ArgoL2"/>
    <property type="match status" value="1"/>
</dbReference>
<protein>
    <recommendedName>
        <fullName evidence="2">Argonaute linker 2 domain-containing protein</fullName>
    </recommendedName>
</protein>
<dbReference type="InterPro" id="IPR036085">
    <property type="entry name" value="PAZ_dom_sf"/>
</dbReference>
<dbReference type="EMBL" id="JAATIP010000243">
    <property type="protein sequence ID" value="KAF4356943.1"/>
    <property type="molecule type" value="Genomic_DNA"/>
</dbReference>
<dbReference type="SUPFAM" id="SSF101690">
    <property type="entry name" value="PAZ domain"/>
    <property type="match status" value="1"/>
</dbReference>
<name>A0A7J6EEP4_CANSA</name>
<feature type="domain" description="Argonaute linker 2" evidence="2">
    <location>
        <begin position="92"/>
        <end position="126"/>
    </location>
</feature>
<evidence type="ECO:0000313" key="3">
    <source>
        <dbReference type="EMBL" id="KAF4356943.1"/>
    </source>
</evidence>
<reference evidence="3 4" key="1">
    <citation type="journal article" date="2020" name="bioRxiv">
        <title>Sequence and annotation of 42 cannabis genomes reveals extensive copy number variation in cannabinoid synthesis and pathogen resistance genes.</title>
        <authorList>
            <person name="Mckernan K.J."/>
            <person name="Helbert Y."/>
            <person name="Kane L.T."/>
            <person name="Ebling H."/>
            <person name="Zhang L."/>
            <person name="Liu B."/>
            <person name="Eaton Z."/>
            <person name="Mclaughlin S."/>
            <person name="Kingan S."/>
            <person name="Baybayan P."/>
            <person name="Concepcion G."/>
            <person name="Jordan M."/>
            <person name="Riva A."/>
            <person name="Barbazuk W."/>
            <person name="Harkins T."/>
        </authorList>
    </citation>
    <scope>NUCLEOTIDE SEQUENCE [LARGE SCALE GENOMIC DNA]</scope>
    <source>
        <strain evidence="4">cv. Jamaican Lion 4</strain>
        <tissue evidence="3">Leaf</tissue>
    </source>
</reference>
<organism evidence="3 4">
    <name type="scientific">Cannabis sativa</name>
    <name type="common">Hemp</name>
    <name type="synonym">Marijuana</name>
    <dbReference type="NCBI Taxonomy" id="3483"/>
    <lineage>
        <taxon>Eukaryota</taxon>
        <taxon>Viridiplantae</taxon>
        <taxon>Streptophyta</taxon>
        <taxon>Embryophyta</taxon>
        <taxon>Tracheophyta</taxon>
        <taxon>Spermatophyta</taxon>
        <taxon>Magnoliopsida</taxon>
        <taxon>eudicotyledons</taxon>
        <taxon>Gunneridae</taxon>
        <taxon>Pentapetalae</taxon>
        <taxon>rosids</taxon>
        <taxon>fabids</taxon>
        <taxon>Rosales</taxon>
        <taxon>Cannabaceae</taxon>
        <taxon>Cannabis</taxon>
    </lineage>
</organism>
<evidence type="ECO:0000256" key="1">
    <source>
        <dbReference type="SAM" id="SignalP"/>
    </source>
</evidence>
<dbReference type="PANTHER" id="PTHR22891">
    <property type="entry name" value="EUKARYOTIC TRANSLATION INITIATION FACTOR 2C"/>
    <property type="match status" value="1"/>
</dbReference>
<keyword evidence="1" id="KW-0732">Signal</keyword>
<evidence type="ECO:0000313" key="4">
    <source>
        <dbReference type="Proteomes" id="UP000525078"/>
    </source>
</evidence>
<evidence type="ECO:0000259" key="2">
    <source>
        <dbReference type="Pfam" id="PF16488"/>
    </source>
</evidence>
<dbReference type="InterPro" id="IPR032472">
    <property type="entry name" value="ArgoL2"/>
</dbReference>
<feature type="chain" id="PRO_5029847791" description="Argonaute linker 2 domain-containing protein" evidence="1">
    <location>
        <begin position="29"/>
        <end position="126"/>
    </location>
</feature>
<proteinExistence type="predicted"/>
<dbReference type="AlphaFoldDB" id="A0A7J6EEP4"/>